<evidence type="ECO:0000313" key="2">
    <source>
        <dbReference type="EMBL" id="TEB11464.1"/>
    </source>
</evidence>
<proteinExistence type="predicted"/>
<dbReference type="EMBL" id="QFFZ01000014">
    <property type="protein sequence ID" value="TEB11464.1"/>
    <property type="molecule type" value="Genomic_DNA"/>
</dbReference>
<gene>
    <name evidence="2" type="ORF">Pmgp_01652</name>
</gene>
<dbReference type="GO" id="GO:0005524">
    <property type="term" value="F:ATP binding"/>
    <property type="evidence" value="ECO:0007669"/>
    <property type="project" value="InterPro"/>
</dbReference>
<protein>
    <recommendedName>
        <fullName evidence="1">Pyruvate phosphate dikinase AMP/ATP-binding domain-containing protein</fullName>
    </recommendedName>
</protein>
<dbReference type="SUPFAM" id="SSF56059">
    <property type="entry name" value="Glutathione synthetase ATP-binding domain-like"/>
    <property type="match status" value="1"/>
</dbReference>
<dbReference type="OrthoDB" id="9812167at2"/>
<comment type="caution">
    <text evidence="2">The sequence shown here is derived from an EMBL/GenBank/DDBJ whole genome shotgun (WGS) entry which is preliminary data.</text>
</comment>
<name>A0A4Y7RR26_9FIRM</name>
<evidence type="ECO:0000313" key="3">
    <source>
        <dbReference type="Proteomes" id="UP000297597"/>
    </source>
</evidence>
<sequence>MSAIERISTGLPGLDKVVGQLRLGDNVVWQVTDINDYRYFTRAFATRALSENRRVVYLRFGLHPAVVEPLPGVKVYELDPNNGFEAFSTEVHTIASREREGVFYVFDSLSDLLSAWATDLMIGNFFKVTCPYLFEQNTIAYFAVLRNSNSYHTIARIRETTQLLLDVYKHKGQFYVHPLKVWNRYSPTMFLPHVSSGEEFVPVTSSVDIARLFSQLKHYKLSDAVRRLDYWDRILIRAQELMDRLEQGDQSAVPAEREIIDLLCKIMIGRDERILSLAKSYFTLQDLLEIRNRLIGSGFIGGKTVGMLLARSILKADRDTCWEQYLEHHDSFYIGSDVYYTFLVENGCWKLRLEQKKKENFFTAAKELQQRIMDGAFPAPIREQFEQVLDYFGQSPIIIRSSSLLEDAFGNAFAGKYKSEFCVNQGSPQERYCAFEKAVKRVFASTMGEDALTYRLQRGLAGSDEQMALLVQRVSGSSHSKYFFPDLAGVAMSHNAYVWREDLDPDAGMMRLVAGLGTRAVNRVEDDYPRLVALDRPTLRPAAGFEDIRKFSQHKVDVLDTDLNENDTVVLDDMLGLKADFPGWNLLAVRDHETTRKIKKLGIKKPDAWVLTFEKLMTATDFPQIIRRMLKKLEAAYNYPVDIEFTANFSADAGLKVNLLQCRPLQTVGKPRKKEASLDYSPDNVLLANNGSFMGGNILQALTGIVYIQGEEYSRMSVSERYEIARLVGQINRFFCNDEHESVMLIGPGRWGTSTPSLGVPVSFAEISNAAVLVEVASQKHGYMPELSYGTHFFQDLVETRIFYIAMFPDQAEMVFNHQLFDQFDNALPKIFPAYSKWRNAVKIIRPAESGKKLWLNAGLRPRRLTSFFTAI</sequence>
<dbReference type="InterPro" id="IPR002192">
    <property type="entry name" value="PPDK_AMP/ATP-bd"/>
</dbReference>
<dbReference type="Proteomes" id="UP000297597">
    <property type="component" value="Unassembled WGS sequence"/>
</dbReference>
<keyword evidence="3" id="KW-1185">Reference proteome</keyword>
<dbReference type="AlphaFoldDB" id="A0A4Y7RR26"/>
<accession>A0A4Y7RR26</accession>
<dbReference type="Gene3D" id="3.30.1490.20">
    <property type="entry name" value="ATP-grasp fold, A domain"/>
    <property type="match status" value="1"/>
</dbReference>
<organism evidence="2 3">
    <name type="scientific">Pelotomaculum propionicicum</name>
    <dbReference type="NCBI Taxonomy" id="258475"/>
    <lineage>
        <taxon>Bacteria</taxon>
        <taxon>Bacillati</taxon>
        <taxon>Bacillota</taxon>
        <taxon>Clostridia</taxon>
        <taxon>Eubacteriales</taxon>
        <taxon>Desulfotomaculaceae</taxon>
        <taxon>Pelotomaculum</taxon>
    </lineage>
</organism>
<evidence type="ECO:0000259" key="1">
    <source>
        <dbReference type="Pfam" id="PF01326"/>
    </source>
</evidence>
<feature type="domain" description="Pyruvate phosphate dikinase AMP/ATP-binding" evidence="1">
    <location>
        <begin position="300"/>
        <end position="677"/>
    </location>
</feature>
<dbReference type="GO" id="GO:0016301">
    <property type="term" value="F:kinase activity"/>
    <property type="evidence" value="ECO:0007669"/>
    <property type="project" value="InterPro"/>
</dbReference>
<dbReference type="RefSeq" id="WP_134213514.1">
    <property type="nucleotide sequence ID" value="NZ_QFFZ01000014.1"/>
</dbReference>
<dbReference type="InterPro" id="IPR013815">
    <property type="entry name" value="ATP_grasp_subdomain_1"/>
</dbReference>
<reference evidence="2 3" key="1">
    <citation type="journal article" date="2018" name="Environ. Microbiol.">
        <title>Novel energy conservation strategies and behaviour of Pelotomaculum schinkii driving syntrophic propionate catabolism.</title>
        <authorList>
            <person name="Hidalgo-Ahumada C.A.P."/>
            <person name="Nobu M.K."/>
            <person name="Narihiro T."/>
            <person name="Tamaki H."/>
            <person name="Liu W.T."/>
            <person name="Kamagata Y."/>
            <person name="Stams A.J.M."/>
            <person name="Imachi H."/>
            <person name="Sousa D.Z."/>
        </authorList>
    </citation>
    <scope>NUCLEOTIDE SEQUENCE [LARGE SCALE GENOMIC DNA]</scope>
    <source>
        <strain evidence="2 3">MGP</strain>
    </source>
</reference>
<dbReference type="Pfam" id="PF01326">
    <property type="entry name" value="PPDK_N"/>
    <property type="match status" value="1"/>
</dbReference>